<feature type="signal peptide" evidence="1">
    <location>
        <begin position="1"/>
        <end position="25"/>
    </location>
</feature>
<dbReference type="Proteomes" id="UP000248745">
    <property type="component" value="Unassembled WGS sequence"/>
</dbReference>
<sequence length="284" mass="31472">MKINKFTSYAGALALAFLSVSNLNAQQLKVPAPSPTQSMKQDFALGSITIDYSRPGVKNRVIFGDVVPFGKIWRTGANATTKITFTDDVKLEGNAVAAGTYGVYTIPNKDSWEIMLYKDLTLGGNVADYKPENEVLRFKVKPTALATKVETFTIDIADMTSTAATIELMWDKTRVPISVTEEIDTRITKNIQSALAADTRPYFQAASYYYDTNKDQKQALEWANKAIEQNPKAFYMVMLKAKIEMKMGDKKAAVASANKTIELAKEAKNDDYVRMAEKLIADAK</sequence>
<dbReference type="SUPFAM" id="SSF48452">
    <property type="entry name" value="TPR-like"/>
    <property type="match status" value="1"/>
</dbReference>
<proteinExistence type="predicted"/>
<evidence type="ECO:0000313" key="3">
    <source>
        <dbReference type="Proteomes" id="UP000248745"/>
    </source>
</evidence>
<keyword evidence="3" id="KW-1185">Reference proteome</keyword>
<dbReference type="RefSeq" id="WP_111000295.1">
    <property type="nucleotide sequence ID" value="NZ_QKTW01000022.1"/>
</dbReference>
<keyword evidence="1" id="KW-0732">Signal</keyword>
<dbReference type="Gene3D" id="1.25.40.1040">
    <property type="match status" value="1"/>
</dbReference>
<dbReference type="OrthoDB" id="9808374at2"/>
<comment type="caution">
    <text evidence="2">The sequence shown here is derived from an EMBL/GenBank/DDBJ whole genome shotgun (WGS) entry which is preliminary data.</text>
</comment>
<dbReference type="AlphaFoldDB" id="A0A2W2AVE7"/>
<dbReference type="InterPro" id="IPR021314">
    <property type="entry name" value="DUF2911"/>
</dbReference>
<name>A0A2W2AVE7_9BACT</name>
<organism evidence="2 3">
    <name type="scientific">Taibaiella soli</name>
    <dbReference type="NCBI Taxonomy" id="1649169"/>
    <lineage>
        <taxon>Bacteria</taxon>
        <taxon>Pseudomonadati</taxon>
        <taxon>Bacteroidota</taxon>
        <taxon>Chitinophagia</taxon>
        <taxon>Chitinophagales</taxon>
        <taxon>Chitinophagaceae</taxon>
        <taxon>Taibaiella</taxon>
    </lineage>
</organism>
<protein>
    <submittedName>
        <fullName evidence="2">Uncharacterized protein</fullName>
    </submittedName>
</protein>
<feature type="chain" id="PRO_5015849071" evidence="1">
    <location>
        <begin position="26"/>
        <end position="284"/>
    </location>
</feature>
<reference evidence="2 3" key="1">
    <citation type="submission" date="2018-06" db="EMBL/GenBank/DDBJ databases">
        <title>Mucibacter soli gen. nov., sp. nov., a new member of the family Chitinophagaceae producing mucin.</title>
        <authorList>
            <person name="Kim M.-K."/>
            <person name="Park S."/>
            <person name="Kim T.-S."/>
            <person name="Joung Y."/>
            <person name="Han J.-H."/>
            <person name="Kim S.B."/>
        </authorList>
    </citation>
    <scope>NUCLEOTIDE SEQUENCE [LARGE SCALE GENOMIC DNA]</scope>
    <source>
        <strain evidence="2 3">R1-15</strain>
    </source>
</reference>
<evidence type="ECO:0000313" key="2">
    <source>
        <dbReference type="EMBL" id="PZF71924.1"/>
    </source>
</evidence>
<gene>
    <name evidence="2" type="ORF">DN068_17325</name>
</gene>
<dbReference type="InterPro" id="IPR011990">
    <property type="entry name" value="TPR-like_helical_dom_sf"/>
</dbReference>
<dbReference type="Pfam" id="PF11138">
    <property type="entry name" value="DUF2911"/>
    <property type="match status" value="1"/>
</dbReference>
<accession>A0A2W2AVE7</accession>
<dbReference type="EMBL" id="QKTW01000022">
    <property type="protein sequence ID" value="PZF71924.1"/>
    <property type="molecule type" value="Genomic_DNA"/>
</dbReference>
<evidence type="ECO:0000256" key="1">
    <source>
        <dbReference type="SAM" id="SignalP"/>
    </source>
</evidence>